<feature type="region of interest" description="Disordered" evidence="1">
    <location>
        <begin position="485"/>
        <end position="515"/>
    </location>
</feature>
<name>A0A484NKI1_9ASTE</name>
<gene>
    <name evidence="2" type="ORF">CCAM_LOCUS43416</name>
</gene>
<proteinExistence type="predicted"/>
<reference evidence="2 3" key="1">
    <citation type="submission" date="2018-04" db="EMBL/GenBank/DDBJ databases">
        <authorList>
            <person name="Vogel A."/>
        </authorList>
    </citation>
    <scope>NUCLEOTIDE SEQUENCE [LARGE SCALE GENOMIC DNA]</scope>
</reference>
<protein>
    <submittedName>
        <fullName evidence="2">Uncharacterized protein</fullName>
    </submittedName>
</protein>
<feature type="region of interest" description="Disordered" evidence="1">
    <location>
        <begin position="259"/>
        <end position="357"/>
    </location>
</feature>
<evidence type="ECO:0000256" key="1">
    <source>
        <dbReference type="SAM" id="MobiDB-lite"/>
    </source>
</evidence>
<keyword evidence="3" id="KW-1185">Reference proteome</keyword>
<sequence length="774" mass="87549">MMIVGANVHFQKLEAKCSSPAFYQSYLEMIAAQELTEFLHMEIRSKYEDEVLEFYKNGKVKTIQSKKNPQRTIQVIKSTVGGAKVKISQKKLEKKLHLPNSGSEIGRLPAKNLDWKTIGISGQIPSSLAKKADLKNDYKLVLELVIACLECGSGGYADDITQERAFIINALITRTKVNWAKHFFNSASKHLGKPKQKYLCQGLYLGYILESLGVASKGKKYVSRYSLYYLSSKGENRVSSTAEESFSDNVLIMNLKKSSKRKHVVSPSPSAKAPQNLALVNLDDEEEVPAHDELQNKKKRKISSSSTSGSTNPDELVEKEPVKEPSAQNQSPQQMDEETHQDQRFPTPSSQAQNDDEVSKFMQVYYDGRAWKVGNSAEQLLEWEQQLKNEKMIKRCLGLPINYCCEQMLDAEWVWQKTYSNLHLEYLPTSPVSEIEADDDDTAVYKPENAASPQQEQFQTRSEEELQQLLQSHVQEILTTPCEISNQTGLEIPEKSTEDLEKSTPPKTNEAQQDPAVEIQRSFAETEGEAQIATMEATETPVAIFEQHIEDEDRDSLSRDISNFVNDETEEESENTLKIDEEEAEQGDAESLPLQIFHRVPSSHQKKTLEIISLLSKFVSNTMEAYASDCHFQFKEINAIKQQIATVTVNLKKQMFFLQMDIRLALAVSSANQVVTQDYLKVLAENQKEAFKLFRHFGTYTGKHKLDQSNQENSIQHLSNTALDGTEVVGTIASHFTYDAQTKERYNNLRRIKEECGIMQGIGETAGSSKRKKQ</sequence>
<organism evidence="2 3">
    <name type="scientific">Cuscuta campestris</name>
    <dbReference type="NCBI Taxonomy" id="132261"/>
    <lineage>
        <taxon>Eukaryota</taxon>
        <taxon>Viridiplantae</taxon>
        <taxon>Streptophyta</taxon>
        <taxon>Embryophyta</taxon>
        <taxon>Tracheophyta</taxon>
        <taxon>Spermatophyta</taxon>
        <taxon>Magnoliopsida</taxon>
        <taxon>eudicotyledons</taxon>
        <taxon>Gunneridae</taxon>
        <taxon>Pentapetalae</taxon>
        <taxon>asterids</taxon>
        <taxon>lamiids</taxon>
        <taxon>Solanales</taxon>
        <taxon>Convolvulaceae</taxon>
        <taxon>Cuscuteae</taxon>
        <taxon>Cuscuta</taxon>
        <taxon>Cuscuta subgen. Grammica</taxon>
        <taxon>Cuscuta sect. Cleistogrammica</taxon>
    </lineage>
</organism>
<feature type="compositionally biased region" description="Basic and acidic residues" evidence="1">
    <location>
        <begin position="492"/>
        <end position="504"/>
    </location>
</feature>
<evidence type="ECO:0000313" key="2">
    <source>
        <dbReference type="EMBL" id="VFR01641.1"/>
    </source>
</evidence>
<dbReference type="Proteomes" id="UP000595140">
    <property type="component" value="Unassembled WGS sequence"/>
</dbReference>
<accession>A0A484NKI1</accession>
<feature type="compositionally biased region" description="Polar residues" evidence="1">
    <location>
        <begin position="344"/>
        <end position="353"/>
    </location>
</feature>
<evidence type="ECO:0000313" key="3">
    <source>
        <dbReference type="Proteomes" id="UP000595140"/>
    </source>
</evidence>
<dbReference type="EMBL" id="OOIL02006765">
    <property type="protein sequence ID" value="VFR01641.1"/>
    <property type="molecule type" value="Genomic_DNA"/>
</dbReference>
<dbReference type="AlphaFoldDB" id="A0A484NKI1"/>